<protein>
    <submittedName>
        <fullName evidence="1">Uncharacterized protein</fullName>
    </submittedName>
</protein>
<dbReference type="AlphaFoldDB" id="A0AA38W8F9"/>
<dbReference type="EMBL" id="JARYMX010000004">
    <property type="protein sequence ID" value="KAJ9550877.1"/>
    <property type="molecule type" value="Genomic_DNA"/>
</dbReference>
<name>A0AA38W8F9_9ASTR</name>
<sequence length="893" mass="102093">MAAKENKIPLKLMVHKEKRKVVFAEADNNFVETLFSIMTLPMATIVRLFDKCPDQDLQALGSLKNLYRSLEELPECYFSNEESKFMMLHPRTSAYKLCRELKVKIEDPEPLEYFLCDKHRLYFGTSRFARCPDCGKLMNREVQNYEHFSEFFDDCDDPDGFLPSLATFIVTDDFNVMPNSLDFSVRLLCDLGFTDSSHELEEMTFDIGTEQMVILVKAALLFKNPLTYLVFHSIHPSGVLVNSKPATSIQHVITNKKSTNSKTMALRVALQKSTSKFLFAEAEEDFVDFIFGFLEIPLGTLIGKLMNGNTSFECLDNLFASISNMSVGRWIESQYHKDLLIKPEIELKYVSINQIFPLDVSKCFGVSLVWGNMELDDPRVEGRFLKPPTKFMLTDDLVITPLSSISGISMLNKLKVPLNDVEYHAVTVGIEEKNKVAFAEADNTFVDTLFSIMTFPMATVVRLFDKCPDQDLQVLGSLKNLYQSLEELPECYFSNEESKFMMLNPTTSAYHLCRKLKLNVDDSEPTKYFICETDDCRRKVDPYFSTSSFARCRYCRKLMDEEIGYKSSLFYFSDDARFQRDDPGVFVSSLTTFIVTDDLCVMPNSLDSSVRLLRDLGFTDASQLEEKTLDIGREQMVILLKAAIFTNYPLTYLVFHSIPPSESLVNPKHGSLIQHLTGNEKDTELTTMVLKLTLQKSTSKFLFAEANQDFVDFLFGFMEIPLGTLVGKLMNGSTSIDCFNNLFASISNTSVGECIKSEDLKDLLIQPQLVLKYVSENQIFPLNASKSFESTSSQWLRRKLRDPRDNGRFLKATTKFMLTDDLVITPLSSIFGISMLNKLKVPIDDVEQHAVIIDIEKRSRCWREKSMKMEVSMKMEADADKSLKMELQWRWKS</sequence>
<accession>A0AA38W8F9</accession>
<keyword evidence="2" id="KW-1185">Reference proteome</keyword>
<dbReference type="PANTHER" id="PTHR33103:SF27">
    <property type="entry name" value="OS04G0594700 PROTEIN"/>
    <property type="match status" value="1"/>
</dbReference>
<proteinExistence type="predicted"/>
<dbReference type="PANTHER" id="PTHR33103">
    <property type="entry name" value="OS01G0153900 PROTEIN"/>
    <property type="match status" value="1"/>
</dbReference>
<organism evidence="1 2">
    <name type="scientific">Centaurea solstitialis</name>
    <name type="common">yellow star-thistle</name>
    <dbReference type="NCBI Taxonomy" id="347529"/>
    <lineage>
        <taxon>Eukaryota</taxon>
        <taxon>Viridiplantae</taxon>
        <taxon>Streptophyta</taxon>
        <taxon>Embryophyta</taxon>
        <taxon>Tracheophyta</taxon>
        <taxon>Spermatophyta</taxon>
        <taxon>Magnoliopsida</taxon>
        <taxon>eudicotyledons</taxon>
        <taxon>Gunneridae</taxon>
        <taxon>Pentapetalae</taxon>
        <taxon>asterids</taxon>
        <taxon>campanulids</taxon>
        <taxon>Asterales</taxon>
        <taxon>Asteraceae</taxon>
        <taxon>Carduoideae</taxon>
        <taxon>Cardueae</taxon>
        <taxon>Centaureinae</taxon>
        <taxon>Centaurea</taxon>
    </lineage>
</organism>
<dbReference type="Pfam" id="PF05056">
    <property type="entry name" value="DUF674"/>
    <property type="match status" value="2"/>
</dbReference>
<reference evidence="1" key="1">
    <citation type="submission" date="2023-03" db="EMBL/GenBank/DDBJ databases">
        <title>Chromosome-scale reference genome and RAD-based genetic map of yellow starthistle (Centaurea solstitialis) reveal putative structural variation and QTLs associated with invader traits.</title>
        <authorList>
            <person name="Reatini B."/>
            <person name="Cang F.A."/>
            <person name="Jiang Q."/>
            <person name="Mckibben M.T.W."/>
            <person name="Barker M.S."/>
            <person name="Rieseberg L.H."/>
            <person name="Dlugosch K.M."/>
        </authorList>
    </citation>
    <scope>NUCLEOTIDE SEQUENCE</scope>
    <source>
        <strain evidence="1">CAN-66</strain>
        <tissue evidence="1">Leaf</tissue>
    </source>
</reference>
<dbReference type="InterPro" id="IPR007750">
    <property type="entry name" value="DUF674"/>
</dbReference>
<evidence type="ECO:0000313" key="1">
    <source>
        <dbReference type="EMBL" id="KAJ9550877.1"/>
    </source>
</evidence>
<gene>
    <name evidence="1" type="ORF">OSB04_014922</name>
</gene>
<comment type="caution">
    <text evidence="1">The sequence shown here is derived from an EMBL/GenBank/DDBJ whole genome shotgun (WGS) entry which is preliminary data.</text>
</comment>
<dbReference type="Proteomes" id="UP001172457">
    <property type="component" value="Chromosome 4"/>
</dbReference>
<evidence type="ECO:0000313" key="2">
    <source>
        <dbReference type="Proteomes" id="UP001172457"/>
    </source>
</evidence>